<dbReference type="InterPro" id="IPR052067">
    <property type="entry name" value="Metal_resp_HTH_trans_reg"/>
</dbReference>
<dbReference type="AlphaFoldDB" id="A0A2A3U166"/>
<dbReference type="SUPFAM" id="SSF46785">
    <property type="entry name" value="Winged helix' DNA-binding domain"/>
    <property type="match status" value="1"/>
</dbReference>
<dbReference type="InterPro" id="IPR036388">
    <property type="entry name" value="WH-like_DNA-bd_sf"/>
</dbReference>
<dbReference type="RefSeq" id="WP_096110428.1">
    <property type="nucleotide sequence ID" value="NZ_NVYO01000001.1"/>
</dbReference>
<dbReference type="InterPro" id="IPR023187">
    <property type="entry name" value="Tscrpt_reg_MarR-type_CS"/>
</dbReference>
<sequence>MDTQIQFLAELNQLMDKLSFLSRDQLKVALKGYKAAEVHTIEFIGQHPATNATTIANALYVTRGAVSKMTKRLIDRGLITRYQKPDNQKETYFQLTQQGQTIFATHERLTRQFMQRDVPVFDENPQEVAATLNFLHEYNQFLDQQVEQQK</sequence>
<dbReference type="GO" id="GO:0003700">
    <property type="term" value="F:DNA-binding transcription factor activity"/>
    <property type="evidence" value="ECO:0007669"/>
    <property type="project" value="InterPro"/>
</dbReference>
<dbReference type="Gene3D" id="1.10.10.10">
    <property type="entry name" value="Winged helix-like DNA-binding domain superfamily/Winged helix DNA-binding domain"/>
    <property type="match status" value="1"/>
</dbReference>
<dbReference type="PANTHER" id="PTHR35790:SF4">
    <property type="entry name" value="HTH-TYPE TRANSCRIPTIONAL REGULATOR PCHR"/>
    <property type="match status" value="1"/>
</dbReference>
<dbReference type="EMBL" id="NVYO01000001">
    <property type="protein sequence ID" value="PBQ24810.1"/>
    <property type="molecule type" value="Genomic_DNA"/>
</dbReference>
<dbReference type="InterPro" id="IPR036390">
    <property type="entry name" value="WH_DNA-bd_sf"/>
</dbReference>
<evidence type="ECO:0000256" key="1">
    <source>
        <dbReference type="ARBA" id="ARBA00023015"/>
    </source>
</evidence>
<dbReference type="PANTHER" id="PTHR35790">
    <property type="entry name" value="HTH-TYPE TRANSCRIPTIONAL REGULATOR PCHR"/>
    <property type="match status" value="1"/>
</dbReference>
<keyword evidence="2" id="KW-0238">DNA-binding</keyword>
<dbReference type="Proteomes" id="UP000217918">
    <property type="component" value="Unassembled WGS sequence"/>
</dbReference>
<keyword evidence="1" id="KW-0805">Transcription regulation</keyword>
<feature type="domain" description="HTH marR-type" evidence="4">
    <location>
        <begin position="4"/>
        <end position="140"/>
    </location>
</feature>
<evidence type="ECO:0000313" key="5">
    <source>
        <dbReference type="EMBL" id="PBQ24810.1"/>
    </source>
</evidence>
<dbReference type="Pfam" id="PF01047">
    <property type="entry name" value="MarR"/>
    <property type="match status" value="1"/>
</dbReference>
<dbReference type="PROSITE" id="PS50995">
    <property type="entry name" value="HTH_MARR_2"/>
    <property type="match status" value="1"/>
</dbReference>
<dbReference type="InterPro" id="IPR000835">
    <property type="entry name" value="HTH_MarR-typ"/>
</dbReference>
<name>A0A2A3U166_LEVBR</name>
<gene>
    <name evidence="5" type="ORF">CNR29_12565</name>
</gene>
<organism evidence="5 6">
    <name type="scientific">Levilactobacillus brevis</name>
    <name type="common">Lactobacillus brevis</name>
    <dbReference type="NCBI Taxonomy" id="1580"/>
    <lineage>
        <taxon>Bacteria</taxon>
        <taxon>Bacillati</taxon>
        <taxon>Bacillota</taxon>
        <taxon>Bacilli</taxon>
        <taxon>Lactobacillales</taxon>
        <taxon>Lactobacillaceae</taxon>
        <taxon>Levilactobacillus</taxon>
    </lineage>
</organism>
<evidence type="ECO:0000256" key="3">
    <source>
        <dbReference type="ARBA" id="ARBA00023163"/>
    </source>
</evidence>
<dbReference type="GO" id="GO:0003677">
    <property type="term" value="F:DNA binding"/>
    <property type="evidence" value="ECO:0007669"/>
    <property type="project" value="UniProtKB-KW"/>
</dbReference>
<evidence type="ECO:0000259" key="4">
    <source>
        <dbReference type="PROSITE" id="PS50995"/>
    </source>
</evidence>
<accession>A0A2A3U166</accession>
<dbReference type="PROSITE" id="PS01117">
    <property type="entry name" value="HTH_MARR_1"/>
    <property type="match status" value="1"/>
</dbReference>
<reference evidence="5 6" key="1">
    <citation type="submission" date="2017-09" db="EMBL/GenBank/DDBJ databases">
        <title>Genome sequence of Lactobacillus brevis D7.</title>
        <authorList>
            <person name="Kwon M.-S."/>
            <person name="Lim S.K."/>
            <person name="Choi H.-J."/>
        </authorList>
    </citation>
    <scope>NUCLEOTIDE SEQUENCE [LARGE SCALE GENOMIC DNA]</scope>
    <source>
        <strain evidence="5 6">D7</strain>
    </source>
</reference>
<keyword evidence="3" id="KW-0804">Transcription</keyword>
<evidence type="ECO:0000256" key="2">
    <source>
        <dbReference type="ARBA" id="ARBA00023125"/>
    </source>
</evidence>
<evidence type="ECO:0000313" key="6">
    <source>
        <dbReference type="Proteomes" id="UP000217918"/>
    </source>
</evidence>
<dbReference type="SMART" id="SM00347">
    <property type="entry name" value="HTH_MARR"/>
    <property type="match status" value="1"/>
</dbReference>
<proteinExistence type="predicted"/>
<protein>
    <submittedName>
        <fullName evidence="5">MarR family transcriptional regulator</fullName>
    </submittedName>
</protein>
<comment type="caution">
    <text evidence="5">The sequence shown here is derived from an EMBL/GenBank/DDBJ whole genome shotgun (WGS) entry which is preliminary data.</text>
</comment>